<reference evidence="3 4" key="1">
    <citation type="submission" date="2016-02" db="EMBL/GenBank/DDBJ databases">
        <title>Complete genome sequence and transcriptome regulation of the pentose utilising yeast Sugiyamaella lignohabitans.</title>
        <authorList>
            <person name="Bellasio M."/>
            <person name="Peymann A."/>
            <person name="Valli M."/>
            <person name="Sipitzky M."/>
            <person name="Graf A."/>
            <person name="Sauer M."/>
            <person name="Marx H."/>
            <person name="Mattanovich D."/>
        </authorList>
    </citation>
    <scope>NUCLEOTIDE SEQUENCE [LARGE SCALE GENOMIC DNA]</scope>
    <source>
        <strain evidence="3 4">CBS 10342</strain>
    </source>
</reference>
<dbReference type="EMBL" id="CP014500">
    <property type="protein sequence ID" value="ANB11096.1"/>
    <property type="molecule type" value="Genomic_DNA"/>
</dbReference>
<protein>
    <submittedName>
        <fullName evidence="3">Map2p</fullName>
    </submittedName>
</protein>
<dbReference type="AlphaFoldDB" id="A0A167C1B5"/>
<dbReference type="PANTHER" id="PTHR10804">
    <property type="entry name" value="PROTEASE FAMILY M24 METHIONYL AMINOPEPTIDASE, AMINOPEPTIDASE P"/>
    <property type="match status" value="1"/>
</dbReference>
<dbReference type="KEGG" id="slb:AWJ20_3893"/>
<evidence type="ECO:0000259" key="2">
    <source>
        <dbReference type="Pfam" id="PF00557"/>
    </source>
</evidence>
<dbReference type="Gene3D" id="1.10.10.10">
    <property type="entry name" value="Winged helix-like DNA-binding domain superfamily/Winged helix DNA-binding domain"/>
    <property type="match status" value="1"/>
</dbReference>
<dbReference type="SUPFAM" id="SSF55920">
    <property type="entry name" value="Creatinase/aminopeptidase"/>
    <property type="match status" value="1"/>
</dbReference>
<evidence type="ECO:0000256" key="1">
    <source>
        <dbReference type="ARBA" id="ARBA00007319"/>
    </source>
</evidence>
<organism evidence="3 4">
    <name type="scientific">Sugiyamaella lignohabitans</name>
    <dbReference type="NCBI Taxonomy" id="796027"/>
    <lineage>
        <taxon>Eukaryota</taxon>
        <taxon>Fungi</taxon>
        <taxon>Dikarya</taxon>
        <taxon>Ascomycota</taxon>
        <taxon>Saccharomycotina</taxon>
        <taxon>Dipodascomycetes</taxon>
        <taxon>Dipodascales</taxon>
        <taxon>Trichomonascaceae</taxon>
        <taxon>Sugiyamaella</taxon>
    </lineage>
</organism>
<dbReference type="Pfam" id="PF00557">
    <property type="entry name" value="Peptidase_M24"/>
    <property type="match status" value="1"/>
</dbReference>
<dbReference type="NCBIfam" id="TIGR00495">
    <property type="entry name" value="crvDNA_42K"/>
    <property type="match status" value="1"/>
</dbReference>
<dbReference type="PANTHER" id="PTHR10804:SF11">
    <property type="entry name" value="PROLIFERATION-ASSOCIATED PROTEIN 2G4"/>
    <property type="match status" value="1"/>
</dbReference>
<gene>
    <name evidence="3" type="primary">MAP2</name>
    <name evidence="3" type="ORF">AWJ20_3893</name>
</gene>
<dbReference type="OrthoDB" id="5876363at2759"/>
<dbReference type="GeneID" id="30035964"/>
<dbReference type="FunFam" id="1.10.10.10:FF:000029">
    <property type="entry name" value="Proliferation-associated 2G4, a"/>
    <property type="match status" value="1"/>
</dbReference>
<evidence type="ECO:0000313" key="3">
    <source>
        <dbReference type="EMBL" id="ANB11096.1"/>
    </source>
</evidence>
<dbReference type="Proteomes" id="UP000189580">
    <property type="component" value="Chromosome c"/>
</dbReference>
<dbReference type="Gene3D" id="3.90.230.10">
    <property type="entry name" value="Creatinase/methionine aminopeptidase superfamily"/>
    <property type="match status" value="1"/>
</dbReference>
<dbReference type="InterPro" id="IPR036388">
    <property type="entry name" value="WH-like_DNA-bd_sf"/>
</dbReference>
<proteinExistence type="inferred from homology"/>
<dbReference type="InterPro" id="IPR036005">
    <property type="entry name" value="Creatinase/aminopeptidase-like"/>
</dbReference>
<dbReference type="InterPro" id="IPR000994">
    <property type="entry name" value="Pept_M24"/>
</dbReference>
<dbReference type="InterPro" id="IPR036390">
    <property type="entry name" value="WH_DNA-bd_sf"/>
</dbReference>
<feature type="domain" description="Peptidase M24" evidence="2">
    <location>
        <begin position="17"/>
        <end position="175"/>
    </location>
</feature>
<evidence type="ECO:0000313" key="4">
    <source>
        <dbReference type="Proteomes" id="UP000189580"/>
    </source>
</evidence>
<sequence>MSTEPDYSLSNSDVVTKYKTAGDISAKVLANIKALAVEGAKIIDLTTEGDRQLLEETSKIYKGKKDIIKGIAFPTSVSPNNVVAHLSPLPTDKEAEITLKAGDVVKITLGAQVDGFASIVGDTVVVGGGEVSGPVADAIAAAWYATEAAIRTIKPGNKNWDVTKIVDKVTSEYGVKALEGMLSNEQSRNVVDGKKRIILNPSESQRREFETFTFEEGEVYGVDILVSTGDGKSRADETPTTVYKKADITYQLKLRTSRATFSEVQKKAGSFPFSLRSLDDAKKARMGLQECQNHGLIIPYEVFYEKEGQTVVQFFTTIALTKTGTIKFAGPVTPDFAKIKTDKKVTDESVLDVLSKPLKASKKNKKKAADAAAAPASA</sequence>
<dbReference type="SUPFAM" id="SSF46785">
    <property type="entry name" value="Winged helix' DNA-binding domain"/>
    <property type="match status" value="1"/>
</dbReference>
<name>A0A167C1B5_9ASCO</name>
<comment type="similarity">
    <text evidence="1">Belongs to the peptidase M24 family.</text>
</comment>
<accession>A0A167C1B5</accession>
<dbReference type="CDD" id="cd01089">
    <property type="entry name" value="PA2G4-like"/>
    <property type="match status" value="1"/>
</dbReference>
<dbReference type="GO" id="GO:0005634">
    <property type="term" value="C:nucleus"/>
    <property type="evidence" value="ECO:0007669"/>
    <property type="project" value="EnsemblFungi"/>
</dbReference>
<dbReference type="InterPro" id="IPR047113">
    <property type="entry name" value="PA2G4/ARX1"/>
</dbReference>
<keyword evidence="4" id="KW-1185">Reference proteome</keyword>
<dbReference type="InterPro" id="IPR004545">
    <property type="entry name" value="PA2G4"/>
</dbReference>
<dbReference type="RefSeq" id="XP_018733573.1">
    <property type="nucleotide sequence ID" value="XM_018880931.1"/>
</dbReference>